<sequence length="133" mass="13876">MSRILGPGSLTVGAVGSPRQLAADLTKISLTPSTDSEDDIPLLDGSNESGADSTTWALSGTSLDQYTKDSLAQWAAENAGKELPFVFVPNADTGAEYGGVVKVRPIGLGGDVKKKNSNDFEWPLIGAPTWPTV</sequence>
<comment type="caution">
    <text evidence="2">The sequence shown here is derived from an EMBL/GenBank/DDBJ whole genome shotgun (WGS) entry which is preliminary data.</text>
</comment>
<dbReference type="EMBL" id="BAAAOB010000002">
    <property type="protein sequence ID" value="GAA1790908.1"/>
    <property type="molecule type" value="Genomic_DNA"/>
</dbReference>
<dbReference type="Proteomes" id="UP001500851">
    <property type="component" value="Unassembled WGS sequence"/>
</dbReference>
<name>A0ABN2LJK2_9MICO</name>
<evidence type="ECO:0000313" key="3">
    <source>
        <dbReference type="Proteomes" id="UP001500851"/>
    </source>
</evidence>
<keyword evidence="3" id="KW-1185">Reference proteome</keyword>
<evidence type="ECO:0008006" key="4">
    <source>
        <dbReference type="Google" id="ProtNLM"/>
    </source>
</evidence>
<organism evidence="2 3">
    <name type="scientific">Leucobacter iarius</name>
    <dbReference type="NCBI Taxonomy" id="333963"/>
    <lineage>
        <taxon>Bacteria</taxon>
        <taxon>Bacillati</taxon>
        <taxon>Actinomycetota</taxon>
        <taxon>Actinomycetes</taxon>
        <taxon>Micrococcales</taxon>
        <taxon>Microbacteriaceae</taxon>
        <taxon>Leucobacter</taxon>
    </lineage>
</organism>
<proteinExistence type="predicted"/>
<dbReference type="RefSeq" id="WP_344031919.1">
    <property type="nucleotide sequence ID" value="NZ_BAAAOB010000002.1"/>
</dbReference>
<feature type="region of interest" description="Disordered" evidence="1">
    <location>
        <begin position="28"/>
        <end position="56"/>
    </location>
</feature>
<accession>A0ABN2LJK2</accession>
<reference evidence="2 3" key="1">
    <citation type="journal article" date="2019" name="Int. J. Syst. Evol. Microbiol.">
        <title>The Global Catalogue of Microorganisms (GCM) 10K type strain sequencing project: providing services to taxonomists for standard genome sequencing and annotation.</title>
        <authorList>
            <consortium name="The Broad Institute Genomics Platform"/>
            <consortium name="The Broad Institute Genome Sequencing Center for Infectious Disease"/>
            <person name="Wu L."/>
            <person name="Ma J."/>
        </authorList>
    </citation>
    <scope>NUCLEOTIDE SEQUENCE [LARGE SCALE GENOMIC DNA]</scope>
    <source>
        <strain evidence="2 3">JCM 14736</strain>
    </source>
</reference>
<evidence type="ECO:0000256" key="1">
    <source>
        <dbReference type="SAM" id="MobiDB-lite"/>
    </source>
</evidence>
<protein>
    <recommendedName>
        <fullName evidence="4">Major tail protein</fullName>
    </recommendedName>
</protein>
<evidence type="ECO:0000313" key="2">
    <source>
        <dbReference type="EMBL" id="GAA1790908.1"/>
    </source>
</evidence>
<feature type="compositionally biased region" description="Polar residues" evidence="1">
    <location>
        <begin position="46"/>
        <end position="56"/>
    </location>
</feature>
<gene>
    <name evidence="2" type="ORF">GCM10009768_19950</name>
</gene>